<name>A0A834ZES7_TETSI</name>
<keyword evidence="3" id="KW-0963">Cytoplasm</keyword>
<evidence type="ECO:0000313" key="7">
    <source>
        <dbReference type="EMBL" id="KAF8405929.1"/>
    </source>
</evidence>
<comment type="caution">
    <text evidence="7">The sequence shown here is derived from an EMBL/GenBank/DDBJ whole genome shotgun (WGS) entry which is preliminary data.</text>
</comment>
<keyword evidence="8" id="KW-1185">Reference proteome</keyword>
<evidence type="ECO:0000256" key="4">
    <source>
        <dbReference type="ARBA" id="ARBA00022790"/>
    </source>
</evidence>
<evidence type="ECO:0000313" key="8">
    <source>
        <dbReference type="Proteomes" id="UP000655225"/>
    </source>
</evidence>
<dbReference type="PANTHER" id="PTHR13339:SF0">
    <property type="entry name" value="COP9 SIGNALOSOME COMPLEX SUBUNIT 8"/>
    <property type="match status" value="1"/>
</dbReference>
<dbReference type="InterPro" id="IPR033464">
    <property type="entry name" value="CSN8_PSD8_EIF3K"/>
</dbReference>
<dbReference type="InterPro" id="IPR033205">
    <property type="entry name" value="COP9_CSN8"/>
</dbReference>
<dbReference type="GO" id="GO:0005737">
    <property type="term" value="C:cytoplasm"/>
    <property type="evidence" value="ECO:0007669"/>
    <property type="project" value="UniProtKB-SubCell"/>
</dbReference>
<dbReference type="OrthoDB" id="5351233at2759"/>
<keyword evidence="4" id="KW-0736">Signalosome</keyword>
<feature type="domain" description="CSN8/PSMD8/EIF3K" evidence="6">
    <location>
        <begin position="70"/>
        <end position="141"/>
    </location>
</feature>
<dbReference type="GO" id="GO:0010387">
    <property type="term" value="P:COP9 signalosome assembly"/>
    <property type="evidence" value="ECO:0007669"/>
    <property type="project" value="InterPro"/>
</dbReference>
<dbReference type="PANTHER" id="PTHR13339">
    <property type="entry name" value="COP9 SIGNALOSOME COMPLEX SUBUNIT 8"/>
    <property type="match status" value="1"/>
</dbReference>
<organism evidence="7 8">
    <name type="scientific">Tetracentron sinense</name>
    <name type="common">Spur-leaf</name>
    <dbReference type="NCBI Taxonomy" id="13715"/>
    <lineage>
        <taxon>Eukaryota</taxon>
        <taxon>Viridiplantae</taxon>
        <taxon>Streptophyta</taxon>
        <taxon>Embryophyta</taxon>
        <taxon>Tracheophyta</taxon>
        <taxon>Spermatophyta</taxon>
        <taxon>Magnoliopsida</taxon>
        <taxon>Trochodendrales</taxon>
        <taxon>Trochodendraceae</taxon>
        <taxon>Tetracentron</taxon>
    </lineage>
</organism>
<keyword evidence="5" id="KW-0539">Nucleus</keyword>
<gene>
    <name evidence="7" type="ORF">HHK36_008007</name>
</gene>
<evidence type="ECO:0000256" key="2">
    <source>
        <dbReference type="ARBA" id="ARBA00004496"/>
    </source>
</evidence>
<dbReference type="GO" id="GO:0000338">
    <property type="term" value="P:protein deneddylation"/>
    <property type="evidence" value="ECO:0007669"/>
    <property type="project" value="InterPro"/>
</dbReference>
<proteinExistence type="predicted"/>
<evidence type="ECO:0000259" key="6">
    <source>
        <dbReference type="Pfam" id="PF10075"/>
    </source>
</evidence>
<dbReference type="Proteomes" id="UP000655225">
    <property type="component" value="Unassembled WGS sequence"/>
</dbReference>
<evidence type="ECO:0000256" key="1">
    <source>
        <dbReference type="ARBA" id="ARBA00004123"/>
    </source>
</evidence>
<sequence>MDFSLLKDAMASKSYAKIADICDELMLQAILLLSSSSFDWVVICISFLTSFCYLEEIEQVVSQGIAFQDDWPYTIHLLGHIYVDDVNSARFLWKSIPSSIKESQPEVLAAWRIGQRLWMRDYAGVHEALRGFDWSLEVQDNKKSIMDEIGLIDAKEEPGLILEANTGKRGQLKMDFQELLSLEEIKCNTRFFHEIDVEI</sequence>
<comment type="subcellular location">
    <subcellularLocation>
        <location evidence="2">Cytoplasm</location>
    </subcellularLocation>
    <subcellularLocation>
        <location evidence="1">Nucleus</location>
    </subcellularLocation>
</comment>
<dbReference type="Pfam" id="PF10075">
    <property type="entry name" value="CSN8_PSD8_EIF3K"/>
    <property type="match status" value="1"/>
</dbReference>
<dbReference type="EMBL" id="JABCRI010000005">
    <property type="protein sequence ID" value="KAF8405929.1"/>
    <property type="molecule type" value="Genomic_DNA"/>
</dbReference>
<evidence type="ECO:0000256" key="5">
    <source>
        <dbReference type="ARBA" id="ARBA00023242"/>
    </source>
</evidence>
<accession>A0A834ZES7</accession>
<dbReference type="GO" id="GO:0008180">
    <property type="term" value="C:COP9 signalosome"/>
    <property type="evidence" value="ECO:0007669"/>
    <property type="project" value="UniProtKB-KW"/>
</dbReference>
<evidence type="ECO:0000256" key="3">
    <source>
        <dbReference type="ARBA" id="ARBA00022490"/>
    </source>
</evidence>
<reference evidence="7 8" key="1">
    <citation type="submission" date="2020-04" db="EMBL/GenBank/DDBJ databases">
        <title>Plant Genome Project.</title>
        <authorList>
            <person name="Zhang R.-G."/>
        </authorList>
    </citation>
    <scope>NUCLEOTIDE SEQUENCE [LARGE SCALE GENOMIC DNA]</scope>
    <source>
        <strain evidence="7">YNK0</strain>
        <tissue evidence="7">Leaf</tissue>
    </source>
</reference>
<protein>
    <recommendedName>
        <fullName evidence="6">CSN8/PSMD8/EIF3K domain-containing protein</fullName>
    </recommendedName>
</protein>
<dbReference type="AlphaFoldDB" id="A0A834ZES7"/>